<name>A0A195CI64_9HYME</name>
<protein>
    <submittedName>
        <fullName evidence="2">Uncharacterized protein</fullName>
    </submittedName>
</protein>
<dbReference type="EMBL" id="KQ977791">
    <property type="protein sequence ID" value="KYM99768.1"/>
    <property type="molecule type" value="Genomic_DNA"/>
</dbReference>
<feature type="compositionally biased region" description="Polar residues" evidence="1">
    <location>
        <begin position="304"/>
        <end position="313"/>
    </location>
</feature>
<accession>A0A195CI64</accession>
<proteinExistence type="predicted"/>
<dbReference type="AlphaFoldDB" id="A0A195CI64"/>
<gene>
    <name evidence="2" type="ORF">ALC62_09386</name>
</gene>
<evidence type="ECO:0000313" key="3">
    <source>
        <dbReference type="Proteomes" id="UP000078542"/>
    </source>
</evidence>
<feature type="region of interest" description="Disordered" evidence="1">
    <location>
        <begin position="276"/>
        <end position="325"/>
    </location>
</feature>
<feature type="compositionally biased region" description="Pro residues" evidence="1">
    <location>
        <begin position="283"/>
        <end position="296"/>
    </location>
</feature>
<dbReference type="Proteomes" id="UP000078542">
    <property type="component" value="Unassembled WGS sequence"/>
</dbReference>
<organism evidence="2 3">
    <name type="scientific">Cyphomyrmex costatus</name>
    <dbReference type="NCBI Taxonomy" id="456900"/>
    <lineage>
        <taxon>Eukaryota</taxon>
        <taxon>Metazoa</taxon>
        <taxon>Ecdysozoa</taxon>
        <taxon>Arthropoda</taxon>
        <taxon>Hexapoda</taxon>
        <taxon>Insecta</taxon>
        <taxon>Pterygota</taxon>
        <taxon>Neoptera</taxon>
        <taxon>Endopterygota</taxon>
        <taxon>Hymenoptera</taxon>
        <taxon>Apocrita</taxon>
        <taxon>Aculeata</taxon>
        <taxon>Formicoidea</taxon>
        <taxon>Formicidae</taxon>
        <taxon>Myrmicinae</taxon>
        <taxon>Cyphomyrmex</taxon>
    </lineage>
</organism>
<feature type="non-terminal residue" evidence="2">
    <location>
        <position position="1"/>
    </location>
</feature>
<sequence length="353" mass="39155">TIEIDHFSTLFSDLGAPLKSRCNIAKSCVSKKQRALIPVMSVWPRIHRTTKKKRYLPPGDTNKSARACERNSRRPITPVTTRKLSRFLSHPPAFDSRNRCRRRIYPSNADPTARNPFQRDELVVLSLIRRCISLLRATGLLQASSLESPQPFSFVHLILLATLLSADLYDSTKLSILSGATFTTPLPSPLSFFPLFADRYIACRPAHRSSTSSSFSTFSSTTAFSSYGAPTRSFTPRLSRSLDSFRLNLSASLTRPHPCGTSRKLYVPTLATLNAGLARDNPRPPPPPSTAAPPSRPRLLRQKYSPSAENGGTATPAYIPEPLRNSDLAETTSLGKFRWDKGSLISKRLWRGS</sequence>
<keyword evidence="3" id="KW-1185">Reference proteome</keyword>
<evidence type="ECO:0000313" key="2">
    <source>
        <dbReference type="EMBL" id="KYM99768.1"/>
    </source>
</evidence>
<feature type="region of interest" description="Disordered" evidence="1">
    <location>
        <begin position="53"/>
        <end position="74"/>
    </location>
</feature>
<reference evidence="2 3" key="1">
    <citation type="submission" date="2016-03" db="EMBL/GenBank/DDBJ databases">
        <title>Cyphomyrmex costatus WGS genome.</title>
        <authorList>
            <person name="Nygaard S."/>
            <person name="Hu H."/>
            <person name="Boomsma J."/>
            <person name="Zhang G."/>
        </authorList>
    </citation>
    <scope>NUCLEOTIDE SEQUENCE [LARGE SCALE GENOMIC DNA]</scope>
    <source>
        <strain evidence="2">MS0001</strain>
        <tissue evidence="2">Whole body</tissue>
    </source>
</reference>
<evidence type="ECO:0000256" key="1">
    <source>
        <dbReference type="SAM" id="MobiDB-lite"/>
    </source>
</evidence>